<evidence type="ECO:0008006" key="4">
    <source>
        <dbReference type="Google" id="ProtNLM"/>
    </source>
</evidence>
<evidence type="ECO:0000256" key="1">
    <source>
        <dbReference type="SAM" id="MobiDB-lite"/>
    </source>
</evidence>
<gene>
    <name evidence="2" type="ORF">CAP_4828</name>
</gene>
<comment type="caution">
    <text evidence="2">The sequence shown here is derived from an EMBL/GenBank/DDBJ whole genome shotgun (WGS) entry which is preliminary data.</text>
</comment>
<keyword evidence="3" id="KW-1185">Reference proteome</keyword>
<dbReference type="AlphaFoldDB" id="A0A017T5S0"/>
<dbReference type="PROSITE" id="PS51257">
    <property type="entry name" value="PROKAR_LIPOPROTEIN"/>
    <property type="match status" value="1"/>
</dbReference>
<organism evidence="2 3">
    <name type="scientific">Chondromyces apiculatus DSM 436</name>
    <dbReference type="NCBI Taxonomy" id="1192034"/>
    <lineage>
        <taxon>Bacteria</taxon>
        <taxon>Pseudomonadati</taxon>
        <taxon>Myxococcota</taxon>
        <taxon>Polyangia</taxon>
        <taxon>Polyangiales</taxon>
        <taxon>Polyangiaceae</taxon>
        <taxon>Chondromyces</taxon>
    </lineage>
</organism>
<name>A0A017T5S0_9BACT</name>
<feature type="compositionally biased region" description="Gly residues" evidence="1">
    <location>
        <begin position="29"/>
        <end position="47"/>
    </location>
</feature>
<dbReference type="EMBL" id="ASRX01000038">
    <property type="protein sequence ID" value="EYF04145.1"/>
    <property type="molecule type" value="Genomic_DNA"/>
</dbReference>
<protein>
    <recommendedName>
        <fullName evidence="4">Lipoprotein</fullName>
    </recommendedName>
</protein>
<reference evidence="2 3" key="1">
    <citation type="submission" date="2013-05" db="EMBL/GenBank/DDBJ databases">
        <title>Genome assembly of Chondromyces apiculatus DSM 436.</title>
        <authorList>
            <person name="Sharma G."/>
            <person name="Khatri I."/>
            <person name="Kaur C."/>
            <person name="Mayilraj S."/>
            <person name="Subramanian S."/>
        </authorList>
    </citation>
    <scope>NUCLEOTIDE SEQUENCE [LARGE SCALE GENOMIC DNA]</scope>
    <source>
        <strain evidence="2 3">DSM 436</strain>
    </source>
</reference>
<dbReference type="Proteomes" id="UP000019678">
    <property type="component" value="Unassembled WGS sequence"/>
</dbReference>
<dbReference type="RefSeq" id="WP_044244790.1">
    <property type="nucleotide sequence ID" value="NZ_ASRX01000038.1"/>
</dbReference>
<sequence length="187" mass="19360">MKRGLWTGCLCLAVLAGCGGDDDDGGSGGNGASGGSGGFGGSGGGGDTTSSTDTETREIPPFADTPLSGKFNGQDWTFASGLVSALFSEGEPGFYTDLFGEALDQCDSGPFEMSSIMLDVPKVVGEYELDYGVLSVTFLTEPGVSFVTDIGRISVREVTDTQVTAALYAYFDDDFEVNGVFQVPICD</sequence>
<evidence type="ECO:0000313" key="2">
    <source>
        <dbReference type="EMBL" id="EYF04145.1"/>
    </source>
</evidence>
<proteinExistence type="predicted"/>
<evidence type="ECO:0000313" key="3">
    <source>
        <dbReference type="Proteomes" id="UP000019678"/>
    </source>
</evidence>
<accession>A0A017T5S0</accession>
<feature type="region of interest" description="Disordered" evidence="1">
    <location>
        <begin position="29"/>
        <end position="66"/>
    </location>
</feature>